<evidence type="ECO:0000256" key="2">
    <source>
        <dbReference type="ARBA" id="ARBA00022737"/>
    </source>
</evidence>
<proteinExistence type="predicted"/>
<dbReference type="PROSITE" id="PS50222">
    <property type="entry name" value="EF_HAND_2"/>
    <property type="match status" value="1"/>
</dbReference>
<dbReference type="SMART" id="SM00054">
    <property type="entry name" value="EFh"/>
    <property type="match status" value="1"/>
</dbReference>
<accession>A0A0K0DM72</accession>
<evidence type="ECO:0000259" key="4">
    <source>
        <dbReference type="PROSITE" id="PS50222"/>
    </source>
</evidence>
<dbReference type="WBParaSite" id="ACAC_0001276401-mRNA-1">
    <property type="protein sequence ID" value="ACAC_0001276401-mRNA-1"/>
    <property type="gene ID" value="ACAC_0001276401"/>
</dbReference>
<keyword evidence="1" id="KW-0479">Metal-binding</keyword>
<dbReference type="Gene3D" id="1.10.238.10">
    <property type="entry name" value="EF-hand"/>
    <property type="match status" value="2"/>
</dbReference>
<organism evidence="5 6">
    <name type="scientific">Angiostrongylus cantonensis</name>
    <name type="common">Rat lungworm</name>
    <dbReference type="NCBI Taxonomy" id="6313"/>
    <lineage>
        <taxon>Eukaryota</taxon>
        <taxon>Metazoa</taxon>
        <taxon>Ecdysozoa</taxon>
        <taxon>Nematoda</taxon>
        <taxon>Chromadorea</taxon>
        <taxon>Rhabditida</taxon>
        <taxon>Rhabditina</taxon>
        <taxon>Rhabditomorpha</taxon>
        <taxon>Strongyloidea</taxon>
        <taxon>Metastrongylidae</taxon>
        <taxon>Angiostrongylus</taxon>
    </lineage>
</organism>
<dbReference type="PROSITE" id="PS00018">
    <property type="entry name" value="EF_HAND_1"/>
    <property type="match status" value="1"/>
</dbReference>
<keyword evidence="2" id="KW-0677">Repeat</keyword>
<reference evidence="6" key="2">
    <citation type="submission" date="2017-02" db="UniProtKB">
        <authorList>
            <consortium name="WormBaseParasite"/>
        </authorList>
    </citation>
    <scope>IDENTIFICATION</scope>
</reference>
<reference evidence="5" key="1">
    <citation type="submission" date="2012-09" db="EMBL/GenBank/DDBJ databases">
        <authorList>
            <person name="Martin A.A."/>
        </authorList>
    </citation>
    <scope>NUCLEOTIDE SEQUENCE</scope>
</reference>
<dbReference type="PANTHER" id="PTHR10891">
    <property type="entry name" value="EF-HAND CALCIUM-BINDING DOMAIN CONTAINING PROTEIN"/>
    <property type="match status" value="1"/>
</dbReference>
<dbReference type="InterPro" id="IPR011992">
    <property type="entry name" value="EF-hand-dom_pair"/>
</dbReference>
<dbReference type="InterPro" id="IPR039647">
    <property type="entry name" value="EF_hand_pair_protein_CML-like"/>
</dbReference>
<dbReference type="InterPro" id="IPR002048">
    <property type="entry name" value="EF_hand_dom"/>
</dbReference>
<name>A0A0K0DM72_ANGCA</name>
<dbReference type="STRING" id="6313.A0A0K0DM72"/>
<evidence type="ECO:0000313" key="6">
    <source>
        <dbReference type="WBParaSite" id="ACAC_0001276401-mRNA-1"/>
    </source>
</evidence>
<protein>
    <submittedName>
        <fullName evidence="6">EF-hand domain-containing protein</fullName>
    </submittedName>
</protein>
<keyword evidence="5" id="KW-1185">Reference proteome</keyword>
<evidence type="ECO:0000313" key="5">
    <source>
        <dbReference type="Proteomes" id="UP000035642"/>
    </source>
</evidence>
<dbReference type="CDD" id="cd00051">
    <property type="entry name" value="EFh"/>
    <property type="match status" value="1"/>
</dbReference>
<dbReference type="Pfam" id="PF13499">
    <property type="entry name" value="EF-hand_7"/>
    <property type="match status" value="1"/>
</dbReference>
<dbReference type="GO" id="GO:0005509">
    <property type="term" value="F:calcium ion binding"/>
    <property type="evidence" value="ECO:0007669"/>
    <property type="project" value="InterPro"/>
</dbReference>
<keyword evidence="3" id="KW-0106">Calcium</keyword>
<evidence type="ECO:0000256" key="3">
    <source>
        <dbReference type="ARBA" id="ARBA00022837"/>
    </source>
</evidence>
<sequence length="58" mass="6629">MECIRESELRELFKEFDKNGDGKITREELELVLVQLGEKPSSSQVDAIMRQTDTDGTL</sequence>
<dbReference type="InterPro" id="IPR018247">
    <property type="entry name" value="EF_Hand_1_Ca_BS"/>
</dbReference>
<dbReference type="AlphaFoldDB" id="A0A0K0DM72"/>
<dbReference type="Proteomes" id="UP000035642">
    <property type="component" value="Unassembled WGS sequence"/>
</dbReference>
<dbReference type="SUPFAM" id="SSF47473">
    <property type="entry name" value="EF-hand"/>
    <property type="match status" value="1"/>
</dbReference>
<feature type="domain" description="EF-hand" evidence="4">
    <location>
        <begin position="4"/>
        <end position="39"/>
    </location>
</feature>
<evidence type="ECO:0000256" key="1">
    <source>
        <dbReference type="ARBA" id="ARBA00022723"/>
    </source>
</evidence>